<name>A0A0P7ZLF9_9CYAN</name>
<protein>
    <recommendedName>
        <fullName evidence="5 7">Adenylate kinase</fullName>
        <shortName evidence="5">AK</shortName>
        <ecNumber evidence="5 7">2.7.4.3</ecNumber>
    </recommendedName>
    <alternativeName>
        <fullName evidence="5">ATP-AMP transphosphorylase</fullName>
    </alternativeName>
    <alternativeName>
        <fullName evidence="5">ATP:AMP phosphotransferase</fullName>
    </alternativeName>
    <alternativeName>
        <fullName evidence="5">Adenylate monophosphate kinase</fullName>
    </alternativeName>
</protein>
<dbReference type="GO" id="GO:0044209">
    <property type="term" value="P:AMP salvage"/>
    <property type="evidence" value="ECO:0007669"/>
    <property type="project" value="UniProtKB-UniRule"/>
</dbReference>
<dbReference type="UniPathway" id="UPA00588">
    <property type="reaction ID" value="UER00649"/>
</dbReference>
<evidence type="ECO:0000256" key="6">
    <source>
        <dbReference type="RuleBase" id="RU003330"/>
    </source>
</evidence>
<comment type="domain">
    <text evidence="5">Consists of three domains, a large central CORE domain and two small peripheral domains, NMPbind and LID, which undergo movements during catalysis. The LID domain closes over the site of phosphoryl transfer upon ATP binding. Assembling and dissambling the active center during each catalytic cycle provides an effective means to prevent ATP hydrolysis.</text>
</comment>
<dbReference type="PRINTS" id="PR00094">
    <property type="entry name" value="ADENYLTKNASE"/>
</dbReference>
<reference evidence="8 9" key="1">
    <citation type="submission" date="2015-09" db="EMBL/GenBank/DDBJ databases">
        <title>Identification and resolution of microdiversity through metagenomic sequencing of parallel consortia.</title>
        <authorList>
            <person name="Nelson W.C."/>
            <person name="Romine M.F."/>
            <person name="Lindemann S.R."/>
        </authorList>
    </citation>
    <scope>NUCLEOTIDE SEQUENCE [LARGE SCALE GENOMIC DNA]</scope>
    <source>
        <strain evidence="8">Ana</strain>
    </source>
</reference>
<dbReference type="NCBIfam" id="NF011104">
    <property type="entry name" value="PRK14531.1"/>
    <property type="match status" value="1"/>
</dbReference>
<feature type="binding site" evidence="5">
    <location>
        <position position="169"/>
    </location>
    <ligand>
        <name>ATP</name>
        <dbReference type="ChEBI" id="CHEBI:30616"/>
    </ligand>
</feature>
<comment type="catalytic activity">
    <reaction evidence="5 7">
        <text>AMP + ATP = 2 ADP</text>
        <dbReference type="Rhea" id="RHEA:12973"/>
        <dbReference type="ChEBI" id="CHEBI:30616"/>
        <dbReference type="ChEBI" id="CHEBI:456215"/>
        <dbReference type="ChEBI" id="CHEBI:456216"/>
        <dbReference type="EC" id="2.7.4.3"/>
    </reaction>
</comment>
<feature type="binding site" evidence="5">
    <location>
        <position position="93"/>
    </location>
    <ligand>
        <name>AMP</name>
        <dbReference type="ChEBI" id="CHEBI:456215"/>
    </ligand>
</feature>
<dbReference type="CDD" id="cd01428">
    <property type="entry name" value="ADK"/>
    <property type="match status" value="1"/>
</dbReference>
<evidence type="ECO:0000256" key="3">
    <source>
        <dbReference type="ARBA" id="ARBA00022741"/>
    </source>
</evidence>
<comment type="caution">
    <text evidence="5">Lacks conserved residue(s) required for the propagation of feature annotation.</text>
</comment>
<gene>
    <name evidence="5 8" type="primary">adk</name>
    <name evidence="8" type="ORF">HLUCCA11_09440</name>
</gene>
<dbReference type="GO" id="GO:0005737">
    <property type="term" value="C:cytoplasm"/>
    <property type="evidence" value="ECO:0007669"/>
    <property type="project" value="UniProtKB-SubCell"/>
</dbReference>
<comment type="function">
    <text evidence="5">Catalyzes the reversible transfer of the terminal phosphate group between ATP and AMP. Plays an important role in cellular energy homeostasis and in adenine nucleotide metabolism.</text>
</comment>
<dbReference type="Gene3D" id="3.40.50.300">
    <property type="entry name" value="P-loop containing nucleotide triphosphate hydrolases"/>
    <property type="match status" value="1"/>
</dbReference>
<dbReference type="AlphaFoldDB" id="A0A0P7ZLF9"/>
<keyword evidence="5" id="KW-0963">Cytoplasm</keyword>
<dbReference type="NCBIfam" id="TIGR01351">
    <property type="entry name" value="adk"/>
    <property type="match status" value="1"/>
</dbReference>
<dbReference type="NCBIfam" id="NF001381">
    <property type="entry name" value="PRK00279.1-3"/>
    <property type="match status" value="1"/>
</dbReference>
<dbReference type="PROSITE" id="PS00113">
    <property type="entry name" value="ADENYLATE_KINASE"/>
    <property type="match status" value="1"/>
</dbReference>
<evidence type="ECO:0000256" key="4">
    <source>
        <dbReference type="ARBA" id="ARBA00022777"/>
    </source>
</evidence>
<dbReference type="PANTHER" id="PTHR23359">
    <property type="entry name" value="NUCLEOTIDE KINASE"/>
    <property type="match status" value="1"/>
</dbReference>
<keyword evidence="3 5" id="KW-0547">Nucleotide-binding</keyword>
<feature type="binding site" evidence="5">
    <location>
        <begin position="11"/>
        <end position="16"/>
    </location>
    <ligand>
        <name>ATP</name>
        <dbReference type="ChEBI" id="CHEBI:30616"/>
    </ligand>
</feature>
<dbReference type="InterPro" id="IPR033690">
    <property type="entry name" value="Adenylat_kinase_CS"/>
</dbReference>
<feature type="binding site" evidence="5">
    <location>
        <begin position="58"/>
        <end position="60"/>
    </location>
    <ligand>
        <name>AMP</name>
        <dbReference type="ChEBI" id="CHEBI:456215"/>
    </ligand>
</feature>
<evidence type="ECO:0000256" key="7">
    <source>
        <dbReference type="RuleBase" id="RU003331"/>
    </source>
</evidence>
<dbReference type="InterPro" id="IPR000850">
    <property type="entry name" value="Adenylat/UMP-CMP_kin"/>
</dbReference>
<evidence type="ECO:0000313" key="9">
    <source>
        <dbReference type="Proteomes" id="UP000050465"/>
    </source>
</evidence>
<proteinExistence type="inferred from homology"/>
<sequence length="192" mass="21032">MTRLIFLGPPGAGKGTQAKVLSERCKVPHISTGDILRAAVKAETTLGQKAEGYMSAGELVPDDLMLDLIGERLSSEDTAHGWLLDGFPRNVEQAEFLTALLDEIEQRCDSVINLEVPDDVLVSRMLERGRADDKEDVIRNRLEVYRAQTEPLIAFYQAQGLLRSVDGNQALSNVTDALRAIVDKPDVNATAD</sequence>
<dbReference type="GO" id="GO:0005524">
    <property type="term" value="F:ATP binding"/>
    <property type="evidence" value="ECO:0007669"/>
    <property type="project" value="UniProtKB-UniRule"/>
</dbReference>
<feature type="binding site" evidence="5">
    <location>
        <position position="130"/>
    </location>
    <ligand>
        <name>AMP</name>
        <dbReference type="ChEBI" id="CHEBI:456215"/>
    </ligand>
</feature>
<feature type="binding site" evidence="5">
    <location>
        <position position="141"/>
    </location>
    <ligand>
        <name>AMP</name>
        <dbReference type="ChEBI" id="CHEBI:456215"/>
    </ligand>
</feature>
<keyword evidence="4 5" id="KW-0418">Kinase</keyword>
<comment type="subcellular location">
    <subcellularLocation>
        <location evidence="5 7">Cytoplasm</location>
    </subcellularLocation>
</comment>
<evidence type="ECO:0000256" key="2">
    <source>
        <dbReference type="ARBA" id="ARBA00022727"/>
    </source>
</evidence>
<comment type="pathway">
    <text evidence="5">Purine metabolism; AMP biosynthesis via salvage pathway; AMP from ADP: step 1/1.</text>
</comment>
<dbReference type="Pfam" id="PF00406">
    <property type="entry name" value="ADK"/>
    <property type="match status" value="1"/>
</dbReference>
<dbReference type="SUPFAM" id="SSF52540">
    <property type="entry name" value="P-loop containing nucleoside triphosphate hydrolases"/>
    <property type="match status" value="1"/>
</dbReference>
<accession>A0A0P7ZLF9</accession>
<evidence type="ECO:0000256" key="5">
    <source>
        <dbReference type="HAMAP-Rule" id="MF_00235"/>
    </source>
</evidence>
<keyword evidence="2 5" id="KW-0545">Nucleotide biosynthesis</keyword>
<dbReference type="InterPro" id="IPR006259">
    <property type="entry name" value="Adenyl_kin_sub"/>
</dbReference>
<dbReference type="NCBIfam" id="NF011100">
    <property type="entry name" value="PRK14527.1"/>
    <property type="match status" value="1"/>
</dbReference>
<comment type="similarity">
    <text evidence="5 6">Belongs to the adenylate kinase family.</text>
</comment>
<keyword evidence="5 7" id="KW-0067">ATP-binding</keyword>
<dbReference type="HAMAP" id="MF_00235">
    <property type="entry name" value="Adenylate_kinase_Adk"/>
    <property type="match status" value="1"/>
</dbReference>
<feature type="region of interest" description="NMP" evidence="5">
    <location>
        <begin position="31"/>
        <end position="60"/>
    </location>
</feature>
<evidence type="ECO:0000313" key="8">
    <source>
        <dbReference type="EMBL" id="KPQ35781.1"/>
    </source>
</evidence>
<feature type="binding site" evidence="5">
    <location>
        <position position="37"/>
    </location>
    <ligand>
        <name>AMP</name>
        <dbReference type="ChEBI" id="CHEBI:456215"/>
    </ligand>
</feature>
<dbReference type="EC" id="2.7.4.3" evidence="5 7"/>
<feature type="binding site" evidence="5">
    <location>
        <begin position="86"/>
        <end position="89"/>
    </location>
    <ligand>
        <name>AMP</name>
        <dbReference type="ChEBI" id="CHEBI:456215"/>
    </ligand>
</feature>
<dbReference type="EMBL" id="LJZR01000010">
    <property type="protein sequence ID" value="KPQ35781.1"/>
    <property type="molecule type" value="Genomic_DNA"/>
</dbReference>
<dbReference type="GO" id="GO:0004017">
    <property type="term" value="F:AMP kinase activity"/>
    <property type="evidence" value="ECO:0007669"/>
    <property type="project" value="UniProtKB-UniRule"/>
</dbReference>
<dbReference type="STRING" id="1666911.HLUCCA11_09440"/>
<dbReference type="NCBIfam" id="NF002700">
    <property type="entry name" value="PRK02496.1"/>
    <property type="match status" value="1"/>
</dbReference>
<feature type="binding site" evidence="5">
    <location>
        <position position="128"/>
    </location>
    <ligand>
        <name>ATP</name>
        <dbReference type="ChEBI" id="CHEBI:30616"/>
    </ligand>
</feature>
<feature type="binding site" evidence="5">
    <location>
        <position position="32"/>
    </location>
    <ligand>
        <name>AMP</name>
        <dbReference type="ChEBI" id="CHEBI:456215"/>
    </ligand>
</feature>
<comment type="caution">
    <text evidence="8">The sequence shown here is derived from an EMBL/GenBank/DDBJ whole genome shotgun (WGS) entry which is preliminary data.</text>
</comment>
<comment type="subunit">
    <text evidence="5 7">Monomer.</text>
</comment>
<dbReference type="InterPro" id="IPR027417">
    <property type="entry name" value="P-loop_NTPase"/>
</dbReference>
<organism evidence="8 9">
    <name type="scientific">Phormidesmis priestleyi Ana</name>
    <dbReference type="NCBI Taxonomy" id="1666911"/>
    <lineage>
        <taxon>Bacteria</taxon>
        <taxon>Bacillati</taxon>
        <taxon>Cyanobacteriota</taxon>
        <taxon>Cyanophyceae</taxon>
        <taxon>Leptolyngbyales</taxon>
        <taxon>Leptolyngbyaceae</taxon>
        <taxon>Phormidesmis</taxon>
    </lineage>
</organism>
<dbReference type="NCBIfam" id="NF011101">
    <property type="entry name" value="PRK14528.1"/>
    <property type="match status" value="1"/>
</dbReference>
<dbReference type="NCBIfam" id="NF011105">
    <property type="entry name" value="PRK14532.1"/>
    <property type="match status" value="1"/>
</dbReference>
<dbReference type="PATRIC" id="fig|1666911.3.peg.685"/>
<keyword evidence="1 5" id="KW-0808">Transferase</keyword>
<dbReference type="Proteomes" id="UP000050465">
    <property type="component" value="Unassembled WGS sequence"/>
</dbReference>
<evidence type="ECO:0000256" key="1">
    <source>
        <dbReference type="ARBA" id="ARBA00022679"/>
    </source>
</evidence>